<dbReference type="Proteomes" id="UP000596202">
    <property type="component" value="Chromosome"/>
</dbReference>
<name>A0A9Q7EA92_MYROD</name>
<dbReference type="RefSeq" id="WP_002986285.1">
    <property type="nucleotide sequence ID" value="NZ_CP068108.1"/>
</dbReference>
<evidence type="ECO:0000313" key="2">
    <source>
        <dbReference type="Proteomes" id="UP000596202"/>
    </source>
</evidence>
<accession>A0A9Q7EA92</accession>
<reference evidence="1 2" key="1">
    <citation type="submission" date="2021-01" db="EMBL/GenBank/DDBJ databases">
        <title>FDA dAtabase for Regulatory Grade micrObial Sequences (FDA-ARGOS): Supporting development and validation of Infectious Disease Dx tests.</title>
        <authorList>
            <person name="Sproer C."/>
            <person name="Gronow S."/>
            <person name="Severitt S."/>
            <person name="Schroder I."/>
            <person name="Tallon L."/>
            <person name="Sadzewicz L."/>
            <person name="Zhao X."/>
            <person name="Boylan J."/>
            <person name="Ott S."/>
            <person name="Bowen H."/>
            <person name="Vavikolanu K."/>
            <person name="Mehta A."/>
            <person name="Aluvathingal J."/>
            <person name="Nadendla S."/>
            <person name="Lowell S."/>
            <person name="Myers T."/>
            <person name="Yan Y."/>
            <person name="Sichtig H."/>
        </authorList>
    </citation>
    <scope>NUCLEOTIDE SEQUENCE [LARGE SCALE GENOMIC DNA]</scope>
    <source>
        <strain evidence="1 2">FDAARGOS_1131</strain>
    </source>
</reference>
<organism evidence="1 2">
    <name type="scientific">Myroides odoratus</name>
    <name type="common">Flavobacterium odoratum</name>
    <dbReference type="NCBI Taxonomy" id="256"/>
    <lineage>
        <taxon>Bacteria</taxon>
        <taxon>Pseudomonadati</taxon>
        <taxon>Bacteroidota</taxon>
        <taxon>Flavobacteriia</taxon>
        <taxon>Flavobacteriales</taxon>
        <taxon>Flavobacteriaceae</taxon>
        <taxon>Myroides</taxon>
    </lineage>
</organism>
<proteinExistence type="predicted"/>
<evidence type="ECO:0000313" key="1">
    <source>
        <dbReference type="EMBL" id="QQT98924.1"/>
    </source>
</evidence>
<dbReference type="EMBL" id="CP068108">
    <property type="protein sequence ID" value="QQT98924.1"/>
    <property type="molecule type" value="Genomic_DNA"/>
</dbReference>
<sequence>MENDEFLYTPHSYPAEDSLKFRGFKELSSLITDQDKDLFIIINKTRKQFFIVGDSVLKHSQRLTTINLITLKDLQKWQTK</sequence>
<dbReference type="AlphaFoldDB" id="A0A9Q7EA92"/>
<dbReference type="OrthoDB" id="9967342at2"/>
<protein>
    <submittedName>
        <fullName evidence="1">Uncharacterized protein</fullName>
    </submittedName>
</protein>
<gene>
    <name evidence="1" type="ORF">I6I88_11935</name>
</gene>
<dbReference type="GeneID" id="93528373"/>